<accession>A0ABT9U7F6</accession>
<evidence type="ECO:0000313" key="4">
    <source>
        <dbReference type="EMBL" id="MDQ0115580.1"/>
    </source>
</evidence>
<sequence length="258" mass="29058">MLSFPHCWMDKITLQHPRGAYQAAISLCRLMPDASATAAAHLHPKERQYFDSLQFERRIHSYLLGRITAKTAAARLTGISMLSSIRISSGVFDQPILTVPGYSNLGITLSHTGNYCSALAFPEEHPMGVDIEKSNLRNASVVKEQLTESECELMQSMPGTYEERLVMFWSAKEALSKILKTGLTTPMSIFEIHRAAWKDDAVIVEFRHFMQYKAILIIIEGYVFALALPRLSELDYRTADLKSRLKILTSVNVMTNTL</sequence>
<dbReference type="EMBL" id="JAUSSU010000011">
    <property type="protein sequence ID" value="MDQ0115580.1"/>
    <property type="molecule type" value="Genomic_DNA"/>
</dbReference>
<reference evidence="4 5" key="1">
    <citation type="submission" date="2023-07" db="EMBL/GenBank/DDBJ databases">
        <title>Sorghum-associated microbial communities from plants grown in Nebraska, USA.</title>
        <authorList>
            <person name="Schachtman D."/>
        </authorList>
    </citation>
    <scope>NUCLEOTIDE SEQUENCE [LARGE SCALE GENOMIC DNA]</scope>
    <source>
        <strain evidence="4 5">CC482</strain>
    </source>
</reference>
<comment type="similarity">
    <text evidence="1">Belongs to the P-Pant transferase superfamily. Gsp/Sfp/HetI/AcpT family.</text>
</comment>
<organism evidence="4 5">
    <name type="scientific">Paenibacillus harenae</name>
    <dbReference type="NCBI Taxonomy" id="306543"/>
    <lineage>
        <taxon>Bacteria</taxon>
        <taxon>Bacillati</taxon>
        <taxon>Bacillota</taxon>
        <taxon>Bacilli</taxon>
        <taxon>Bacillales</taxon>
        <taxon>Paenibacillaceae</taxon>
        <taxon>Paenibacillus</taxon>
    </lineage>
</organism>
<evidence type="ECO:0000256" key="2">
    <source>
        <dbReference type="ARBA" id="ARBA00022679"/>
    </source>
</evidence>
<dbReference type="PANTHER" id="PTHR12215:SF10">
    <property type="entry name" value="L-AMINOADIPATE-SEMIALDEHYDE DEHYDROGENASE-PHOSPHOPANTETHEINYL TRANSFERASE"/>
    <property type="match status" value="1"/>
</dbReference>
<keyword evidence="2 4" id="KW-0808">Transferase</keyword>
<feature type="domain" description="4'-phosphopantetheinyl transferase" evidence="3">
    <location>
        <begin position="126"/>
        <end position="203"/>
    </location>
</feature>
<dbReference type="Proteomes" id="UP001229346">
    <property type="component" value="Unassembled WGS sequence"/>
</dbReference>
<evidence type="ECO:0000256" key="1">
    <source>
        <dbReference type="ARBA" id="ARBA00010990"/>
    </source>
</evidence>
<dbReference type="Pfam" id="PF01648">
    <property type="entry name" value="ACPS"/>
    <property type="match status" value="1"/>
</dbReference>
<protein>
    <submittedName>
        <fullName evidence="4">Phosphopantetheinyl transferase</fullName>
    </submittedName>
</protein>
<dbReference type="PANTHER" id="PTHR12215">
    <property type="entry name" value="PHOSPHOPANTETHEINE TRANSFERASE"/>
    <property type="match status" value="1"/>
</dbReference>
<dbReference type="SUPFAM" id="SSF56214">
    <property type="entry name" value="4'-phosphopantetheinyl transferase"/>
    <property type="match status" value="2"/>
</dbReference>
<keyword evidence="5" id="KW-1185">Reference proteome</keyword>
<dbReference type="InterPro" id="IPR037143">
    <property type="entry name" value="4-PPantetheinyl_Trfase_dom_sf"/>
</dbReference>
<proteinExistence type="inferred from homology"/>
<dbReference type="Gene3D" id="3.90.470.20">
    <property type="entry name" value="4'-phosphopantetheinyl transferase domain"/>
    <property type="match status" value="2"/>
</dbReference>
<dbReference type="GO" id="GO:0016740">
    <property type="term" value="F:transferase activity"/>
    <property type="evidence" value="ECO:0007669"/>
    <property type="project" value="UniProtKB-KW"/>
</dbReference>
<gene>
    <name evidence="4" type="ORF">J2T15_005047</name>
</gene>
<name>A0ABT9U7F6_PAEHA</name>
<dbReference type="InterPro" id="IPR008278">
    <property type="entry name" value="4-PPantetheinyl_Trfase_dom"/>
</dbReference>
<evidence type="ECO:0000259" key="3">
    <source>
        <dbReference type="Pfam" id="PF01648"/>
    </source>
</evidence>
<dbReference type="InterPro" id="IPR050559">
    <property type="entry name" value="P-Pant_transferase_sf"/>
</dbReference>
<comment type="caution">
    <text evidence="4">The sequence shown here is derived from an EMBL/GenBank/DDBJ whole genome shotgun (WGS) entry which is preliminary data.</text>
</comment>
<evidence type="ECO:0000313" key="5">
    <source>
        <dbReference type="Proteomes" id="UP001229346"/>
    </source>
</evidence>